<dbReference type="Proteomes" id="UP000273270">
    <property type="component" value="Chromosome"/>
</dbReference>
<dbReference type="OrthoDB" id="1263998at2"/>
<dbReference type="RefSeq" id="WP_073329009.1">
    <property type="nucleotide sequence ID" value="NZ_CP033920.1"/>
</dbReference>
<reference evidence="1" key="2">
    <citation type="submission" date="2018-11" db="EMBL/GenBank/DDBJ databases">
        <title>Proposal to divide the Flavobacteriaceae and reorganize its genera based on Amino Acid Identity values calculated from whole genome sequences.</title>
        <authorList>
            <person name="Nicholson A.C."/>
            <person name="Gulvik C.A."/>
            <person name="Whitney A.M."/>
            <person name="Humrighouse B.W."/>
            <person name="Bell M."/>
            <person name="Holmes B."/>
            <person name="Steigerwalt A."/>
            <person name="Villarma A."/>
            <person name="Sheth M."/>
            <person name="Batra D."/>
            <person name="Pryor J."/>
            <person name="Bernardet J.-F."/>
            <person name="Hugo C."/>
            <person name="Kampfer P."/>
            <person name="Newman J."/>
            <person name="Mcquiston J.R."/>
        </authorList>
    </citation>
    <scope>NUCLEOTIDE SEQUENCE [LARGE SCALE GENOMIC DNA]</scope>
    <source>
        <strain evidence="1">G0188</strain>
    </source>
</reference>
<evidence type="ECO:0000313" key="4">
    <source>
        <dbReference type="Proteomes" id="UP000273270"/>
    </source>
</evidence>
<dbReference type="Proteomes" id="UP000255224">
    <property type="component" value="Unassembled WGS sequence"/>
</dbReference>
<evidence type="ECO:0000313" key="1">
    <source>
        <dbReference type="EMBL" id="AZA48112.1"/>
    </source>
</evidence>
<sequence>MKNLKSLADFKKEIKGKKISRTSMMAIAGGKRIIRPTTRSTGGSDSVLYTYDEDGHLLGTECWSGC</sequence>
<reference evidence="2 3" key="1">
    <citation type="submission" date="2018-06" db="EMBL/GenBank/DDBJ databases">
        <authorList>
            <consortium name="Pathogen Informatics"/>
            <person name="Doyle S."/>
        </authorList>
    </citation>
    <scope>NUCLEOTIDE SEQUENCE [LARGE SCALE GENOMIC DNA]</scope>
    <source>
        <strain evidence="2 3">NCTC13533</strain>
    </source>
</reference>
<dbReference type="EMBL" id="UFVQ01000003">
    <property type="protein sequence ID" value="STD14022.1"/>
    <property type="molecule type" value="Genomic_DNA"/>
</dbReference>
<dbReference type="EMBL" id="CP033920">
    <property type="protein sequence ID" value="AZA48112.1"/>
    <property type="molecule type" value="Genomic_DNA"/>
</dbReference>
<keyword evidence="4" id="KW-1185">Reference proteome</keyword>
<accession>A0A376EUT7</accession>
<protein>
    <submittedName>
        <fullName evidence="2">Uncharacterized protein</fullName>
    </submittedName>
</protein>
<proteinExistence type="predicted"/>
<dbReference type="AlphaFoldDB" id="A0A1M7ACS3"/>
<reference evidence="4" key="3">
    <citation type="submission" date="2018-11" db="EMBL/GenBank/DDBJ databases">
        <title>Proposal to divide the Flavobacteriaceae and reorganize its genera based on Amino Acid Identity values calculated from whole genome sequences.</title>
        <authorList>
            <person name="Nicholson A.C."/>
            <person name="Gulvik C.A."/>
            <person name="Whitney A.M."/>
            <person name="Humrighouse B.W."/>
            <person name="Bell M."/>
            <person name="Holmes B."/>
            <person name="Steigerwalt A.G."/>
            <person name="Villarma A."/>
            <person name="Sheth M."/>
            <person name="Batra D."/>
            <person name="Pryor J."/>
            <person name="Bernardet J.-F."/>
            <person name="Hugo C."/>
            <person name="Kampfer P."/>
            <person name="Newman J."/>
            <person name="McQuiston J.R."/>
        </authorList>
    </citation>
    <scope>NUCLEOTIDE SEQUENCE [LARGE SCALE GENOMIC DNA]</scope>
    <source>
        <strain evidence="4">G0188</strain>
    </source>
</reference>
<evidence type="ECO:0000313" key="3">
    <source>
        <dbReference type="Proteomes" id="UP000255224"/>
    </source>
</evidence>
<dbReference type="KEGG" id="ccau:EG346_07850"/>
<evidence type="ECO:0000313" key="2">
    <source>
        <dbReference type="EMBL" id="STD14022.1"/>
    </source>
</evidence>
<gene>
    <name evidence="1" type="ORF">EG346_07850</name>
    <name evidence="2" type="ORF">NCTC13533_05521</name>
</gene>
<accession>A0A1M7ACS3</accession>
<organism evidence="2 3">
    <name type="scientific">Chryseobacterium carnipullorum</name>
    <dbReference type="NCBI Taxonomy" id="1124835"/>
    <lineage>
        <taxon>Bacteria</taxon>
        <taxon>Pseudomonadati</taxon>
        <taxon>Bacteroidota</taxon>
        <taxon>Flavobacteriia</taxon>
        <taxon>Flavobacteriales</taxon>
        <taxon>Weeksellaceae</taxon>
        <taxon>Chryseobacterium group</taxon>
        <taxon>Chryseobacterium</taxon>
    </lineage>
</organism>
<name>A0A1M7ACS3_CHRCU</name>